<feature type="transmembrane region" description="Helical" evidence="10">
    <location>
        <begin position="153"/>
        <end position="174"/>
    </location>
</feature>
<dbReference type="InterPro" id="IPR004358">
    <property type="entry name" value="Sig_transdc_His_kin-like_C"/>
</dbReference>
<dbReference type="AlphaFoldDB" id="A0A4R0YLQ0"/>
<name>A0A4R0YLQ0_9GAMM</name>
<protein>
    <recommendedName>
        <fullName evidence="3">histidine kinase</fullName>
        <ecNumber evidence="3">2.7.13.3</ecNumber>
    </recommendedName>
</protein>
<keyword evidence="10" id="KW-0472">Membrane</keyword>
<dbReference type="Pfam" id="PF02518">
    <property type="entry name" value="HATPase_c"/>
    <property type="match status" value="1"/>
</dbReference>
<dbReference type="SUPFAM" id="SSF47384">
    <property type="entry name" value="Homodimeric domain of signal transducing histidine kinase"/>
    <property type="match status" value="1"/>
</dbReference>
<dbReference type="GO" id="GO:0000155">
    <property type="term" value="F:phosphorelay sensor kinase activity"/>
    <property type="evidence" value="ECO:0007669"/>
    <property type="project" value="InterPro"/>
</dbReference>
<dbReference type="SUPFAM" id="SSF158472">
    <property type="entry name" value="HAMP domain-like"/>
    <property type="match status" value="1"/>
</dbReference>
<dbReference type="Proteomes" id="UP000291822">
    <property type="component" value="Unassembled WGS sequence"/>
</dbReference>
<dbReference type="InterPro" id="IPR036097">
    <property type="entry name" value="HisK_dim/P_sf"/>
</dbReference>
<evidence type="ECO:0000256" key="9">
    <source>
        <dbReference type="ARBA" id="ARBA00022840"/>
    </source>
</evidence>
<keyword evidence="10" id="KW-0812">Transmembrane</keyword>
<evidence type="ECO:0000256" key="6">
    <source>
        <dbReference type="ARBA" id="ARBA00022679"/>
    </source>
</evidence>
<dbReference type="SMART" id="SM00387">
    <property type="entry name" value="HATPase_c"/>
    <property type="match status" value="1"/>
</dbReference>
<evidence type="ECO:0000256" key="8">
    <source>
        <dbReference type="ARBA" id="ARBA00022777"/>
    </source>
</evidence>
<reference evidence="13 14" key="1">
    <citation type="submission" date="2019-02" db="EMBL/GenBank/DDBJ databases">
        <title>Dyella amyloliquefaciens sp. nov., isolated from forest soil.</title>
        <authorList>
            <person name="Gao Z.-H."/>
            <person name="Qiu L.-H."/>
        </authorList>
    </citation>
    <scope>NUCLEOTIDE SEQUENCE [LARGE SCALE GENOMIC DNA]</scope>
    <source>
        <strain evidence="13 14">KACC 12747</strain>
    </source>
</reference>
<dbReference type="InterPro" id="IPR005467">
    <property type="entry name" value="His_kinase_dom"/>
</dbReference>
<gene>
    <name evidence="13" type="ORF">EZM97_12535</name>
</gene>
<dbReference type="CDD" id="cd00082">
    <property type="entry name" value="HisKA"/>
    <property type="match status" value="1"/>
</dbReference>
<evidence type="ECO:0000256" key="1">
    <source>
        <dbReference type="ARBA" id="ARBA00000085"/>
    </source>
</evidence>
<comment type="catalytic activity">
    <reaction evidence="1">
        <text>ATP + protein L-histidine = ADP + protein N-phospho-L-histidine.</text>
        <dbReference type="EC" id="2.7.13.3"/>
    </reaction>
</comment>
<dbReference type="InterPro" id="IPR003594">
    <property type="entry name" value="HATPase_dom"/>
</dbReference>
<dbReference type="RefSeq" id="WP_131407162.1">
    <property type="nucleotide sequence ID" value="NZ_SJTG01000002.1"/>
</dbReference>
<comment type="caution">
    <text evidence="13">The sequence shown here is derived from an EMBL/GenBank/DDBJ whole genome shotgun (WGS) entry which is preliminary data.</text>
</comment>
<dbReference type="SMART" id="SM00388">
    <property type="entry name" value="HisKA"/>
    <property type="match status" value="1"/>
</dbReference>
<sequence>MSPFKSSLYWRLLISFCAANLLALGVGGMLTRRFIEYTTAVEINWATLGQGADQAYEGGGRAALAEWSSQQRREGIDATLYEQGQPLVPIRLPKAVEGSIPTWLEQKRDVVLQPWPNLYVAVQQVRGDDGQVRQLVALSRTHSRLRPQTRQTIFLAIQGVLSLLFIGMVGWWVARSVARPVEAISRATRRMASGELSARVGPGGRRAHDELAELARDFDAMAERIEALVAHDRSVLQDLSHELRSPLARLHLILDLARRSNDAREAAGYFQQAEDEIGRLDSMTGEMLALSRLEGGIPGVNREPVELAGLLGECVRRAGVEARARAITLAVSAAGAVTVSGNELLLERAIDNLIANAIKFSPVGGRVELSIQAEAGQATLAIRDHGPGVPAGELESLFRPLFRGSNAARADGHGLGLAIVQRVARAHGGDIHAGNAEGGGLVVQLRLPLAAEHDA</sequence>
<dbReference type="InterPro" id="IPR003661">
    <property type="entry name" value="HisK_dim/P_dom"/>
</dbReference>
<dbReference type="InterPro" id="IPR003660">
    <property type="entry name" value="HAMP_dom"/>
</dbReference>
<dbReference type="EC" id="2.7.13.3" evidence="3"/>
<dbReference type="CDD" id="cd00075">
    <property type="entry name" value="HATPase"/>
    <property type="match status" value="1"/>
</dbReference>
<keyword evidence="8 13" id="KW-0418">Kinase</keyword>
<dbReference type="SUPFAM" id="SSF55874">
    <property type="entry name" value="ATPase domain of HSP90 chaperone/DNA topoisomerase II/histidine kinase"/>
    <property type="match status" value="1"/>
</dbReference>
<dbReference type="Gene3D" id="1.10.287.130">
    <property type="match status" value="1"/>
</dbReference>
<comment type="subcellular location">
    <subcellularLocation>
        <location evidence="2">Cell membrane</location>
        <topology evidence="2">Multi-pass membrane protein</topology>
    </subcellularLocation>
</comment>
<dbReference type="GO" id="GO:0005886">
    <property type="term" value="C:plasma membrane"/>
    <property type="evidence" value="ECO:0007669"/>
    <property type="project" value="UniProtKB-SubCell"/>
</dbReference>
<evidence type="ECO:0000256" key="2">
    <source>
        <dbReference type="ARBA" id="ARBA00004651"/>
    </source>
</evidence>
<evidence type="ECO:0000313" key="14">
    <source>
        <dbReference type="Proteomes" id="UP000291822"/>
    </source>
</evidence>
<keyword evidence="9" id="KW-0067">ATP-binding</keyword>
<evidence type="ECO:0000256" key="7">
    <source>
        <dbReference type="ARBA" id="ARBA00022741"/>
    </source>
</evidence>
<evidence type="ECO:0000259" key="11">
    <source>
        <dbReference type="PROSITE" id="PS50109"/>
    </source>
</evidence>
<evidence type="ECO:0000256" key="3">
    <source>
        <dbReference type="ARBA" id="ARBA00012438"/>
    </source>
</evidence>
<dbReference type="PROSITE" id="PS50109">
    <property type="entry name" value="HIS_KIN"/>
    <property type="match status" value="1"/>
</dbReference>
<dbReference type="GO" id="GO:0005524">
    <property type="term" value="F:ATP binding"/>
    <property type="evidence" value="ECO:0007669"/>
    <property type="project" value="UniProtKB-KW"/>
</dbReference>
<evidence type="ECO:0000313" key="13">
    <source>
        <dbReference type="EMBL" id="TCI09779.1"/>
    </source>
</evidence>
<dbReference type="Gene3D" id="3.30.565.10">
    <property type="entry name" value="Histidine kinase-like ATPase, C-terminal domain"/>
    <property type="match status" value="1"/>
</dbReference>
<dbReference type="Gene3D" id="6.10.340.10">
    <property type="match status" value="1"/>
</dbReference>
<feature type="domain" description="HAMP" evidence="12">
    <location>
        <begin position="175"/>
        <end position="230"/>
    </location>
</feature>
<keyword evidence="10" id="KW-1133">Transmembrane helix</keyword>
<feature type="transmembrane region" description="Helical" evidence="10">
    <location>
        <begin position="12"/>
        <end position="30"/>
    </location>
</feature>
<evidence type="ECO:0000259" key="12">
    <source>
        <dbReference type="PROSITE" id="PS50885"/>
    </source>
</evidence>
<evidence type="ECO:0000256" key="10">
    <source>
        <dbReference type="SAM" id="Phobius"/>
    </source>
</evidence>
<keyword evidence="4" id="KW-1003">Cell membrane</keyword>
<keyword evidence="14" id="KW-1185">Reference proteome</keyword>
<evidence type="ECO:0000256" key="5">
    <source>
        <dbReference type="ARBA" id="ARBA00022553"/>
    </source>
</evidence>
<keyword evidence="7" id="KW-0547">Nucleotide-binding</keyword>
<dbReference type="CDD" id="cd06225">
    <property type="entry name" value="HAMP"/>
    <property type="match status" value="1"/>
</dbReference>
<dbReference type="InterPro" id="IPR050980">
    <property type="entry name" value="2C_sensor_his_kinase"/>
</dbReference>
<dbReference type="EMBL" id="SJTG01000002">
    <property type="protein sequence ID" value="TCI09779.1"/>
    <property type="molecule type" value="Genomic_DNA"/>
</dbReference>
<accession>A0A4R0YLQ0</accession>
<dbReference type="Pfam" id="PF00672">
    <property type="entry name" value="HAMP"/>
    <property type="match status" value="1"/>
</dbReference>
<dbReference type="SMART" id="SM00304">
    <property type="entry name" value="HAMP"/>
    <property type="match status" value="1"/>
</dbReference>
<feature type="domain" description="Histidine kinase" evidence="11">
    <location>
        <begin position="238"/>
        <end position="451"/>
    </location>
</feature>
<dbReference type="PANTHER" id="PTHR44936:SF10">
    <property type="entry name" value="SENSOR PROTEIN RSTB"/>
    <property type="match status" value="1"/>
</dbReference>
<evidence type="ECO:0000256" key="4">
    <source>
        <dbReference type="ARBA" id="ARBA00022475"/>
    </source>
</evidence>
<dbReference type="InterPro" id="IPR036890">
    <property type="entry name" value="HATPase_C_sf"/>
</dbReference>
<keyword evidence="5" id="KW-0597">Phosphoprotein</keyword>
<keyword evidence="6" id="KW-0808">Transferase</keyword>
<dbReference type="PRINTS" id="PR00344">
    <property type="entry name" value="BCTRLSENSOR"/>
</dbReference>
<organism evidence="13 14">
    <name type="scientific">Dyella soli</name>
    <dbReference type="NCBI Taxonomy" id="522319"/>
    <lineage>
        <taxon>Bacteria</taxon>
        <taxon>Pseudomonadati</taxon>
        <taxon>Pseudomonadota</taxon>
        <taxon>Gammaproteobacteria</taxon>
        <taxon>Lysobacterales</taxon>
        <taxon>Rhodanobacteraceae</taxon>
        <taxon>Dyella</taxon>
    </lineage>
</organism>
<proteinExistence type="predicted"/>
<dbReference type="Pfam" id="PF00512">
    <property type="entry name" value="HisKA"/>
    <property type="match status" value="1"/>
</dbReference>
<dbReference type="PANTHER" id="PTHR44936">
    <property type="entry name" value="SENSOR PROTEIN CREC"/>
    <property type="match status" value="1"/>
</dbReference>
<dbReference type="PROSITE" id="PS50885">
    <property type="entry name" value="HAMP"/>
    <property type="match status" value="1"/>
</dbReference>